<dbReference type="Gene3D" id="1.20.1270.60">
    <property type="entry name" value="Arfaptin homology (AH) domain/BAR domain"/>
    <property type="match status" value="1"/>
</dbReference>
<feature type="compositionally biased region" description="Basic and acidic residues" evidence="3">
    <location>
        <begin position="526"/>
        <end position="541"/>
    </location>
</feature>
<evidence type="ECO:0000313" key="6">
    <source>
        <dbReference type="Proteomes" id="UP001377567"/>
    </source>
</evidence>
<keyword evidence="1" id="KW-0653">Protein transport</keyword>
<dbReference type="GO" id="GO:0005829">
    <property type="term" value="C:cytosol"/>
    <property type="evidence" value="ECO:0007669"/>
    <property type="project" value="GOC"/>
</dbReference>
<comment type="function">
    <text evidence="1">Component of the membrane-associated retromer complex which is essential in endosome-to-Golgi retrograde transport.</text>
</comment>
<feature type="region of interest" description="Disordered" evidence="3">
    <location>
        <begin position="489"/>
        <end position="570"/>
    </location>
</feature>
<comment type="similarity">
    <text evidence="1">Belongs to the VPS17 family.</text>
</comment>
<evidence type="ECO:0000259" key="4">
    <source>
        <dbReference type="Pfam" id="PF00787"/>
    </source>
</evidence>
<dbReference type="InterPro" id="IPR053055">
    <property type="entry name" value="VPS17"/>
</dbReference>
<feature type="region of interest" description="Disordered" evidence="3">
    <location>
        <begin position="1"/>
        <end position="106"/>
    </location>
</feature>
<organism evidence="5 6">
    <name type="scientific">Maudiozyma humilis</name>
    <name type="common">Sour dough yeast</name>
    <name type="synonym">Kazachstania humilis</name>
    <dbReference type="NCBI Taxonomy" id="51915"/>
    <lineage>
        <taxon>Eukaryota</taxon>
        <taxon>Fungi</taxon>
        <taxon>Dikarya</taxon>
        <taxon>Ascomycota</taxon>
        <taxon>Saccharomycotina</taxon>
        <taxon>Saccharomycetes</taxon>
        <taxon>Saccharomycetales</taxon>
        <taxon>Saccharomycetaceae</taxon>
        <taxon>Maudiozyma</taxon>
    </lineage>
</organism>
<sequence length="588" mass="66902">MSSSVPYDPQDPLTDNPFAEHGGAVSDPSFARPPENIGEESDEGEDQGEEPEVPTQTVDTTSDIVRSDSGSTGHLSHSSQASLNSVPKAPGQHEPQVQQQAQPPKQQIDITTILPERKDTGKFKLVVKVTDLERIGSSSNKKDNPTVVLDFSSNIPTFRKKNHKKVKKCHQEFINLTKFLRANIPESFIPSLPATYTNYGINNEEDRVSTIHAYQEWFNRIAADPLILRNEELAFFLESDYNTYVPINRVKPQVTGLKRKTLKQLSPPYDEVTELAEFRPLVKALYVRAQNVQEKLLKASRSRRMLVQEENDFGQMFGLMDSNENEHRLYKRYGKVMTAVGDINSIIATMDMATFYDGLEWIVKDAYVVKETLTDRHFIMRDLIQAQQNTKAKQEQARKLRSKRDANPIKIDDAQRSMKLANQNEQELTVQLQRVTANMLIERNQWVSWYETWLIRSIKDYTLRRIEYERKKLTLLERVRTEVRRADTNGGLSRLGRHTVSNKDDDISQSVNGDSWTGDKRRHSQKQIDRVSHTEFDKSLNAEDQDGSSTEISTSGKSADGKLSNGSNNTLDARSAAHMLGITNFNGR</sequence>
<dbReference type="InterPro" id="IPR001683">
    <property type="entry name" value="PX_dom"/>
</dbReference>
<reference evidence="5 6" key="1">
    <citation type="journal article" date="2023" name="Elife">
        <title>Identification of key yeast species and microbe-microbe interactions impacting larval growth of Drosophila in the wild.</title>
        <authorList>
            <person name="Mure A."/>
            <person name="Sugiura Y."/>
            <person name="Maeda R."/>
            <person name="Honda K."/>
            <person name="Sakurai N."/>
            <person name="Takahashi Y."/>
            <person name="Watada M."/>
            <person name="Katoh T."/>
            <person name="Gotoh A."/>
            <person name="Gotoh Y."/>
            <person name="Taniguchi I."/>
            <person name="Nakamura K."/>
            <person name="Hayashi T."/>
            <person name="Katayama T."/>
            <person name="Uemura T."/>
            <person name="Hattori Y."/>
        </authorList>
    </citation>
    <scope>NUCLEOTIDE SEQUENCE [LARGE SCALE GENOMIC DNA]</scope>
    <source>
        <strain evidence="5 6">KH-74</strain>
    </source>
</reference>
<evidence type="ECO:0000256" key="1">
    <source>
        <dbReference type="PIRNR" id="PIRNR011791"/>
    </source>
</evidence>
<keyword evidence="6" id="KW-1185">Reference proteome</keyword>
<feature type="compositionally biased region" description="Polar residues" evidence="3">
    <location>
        <begin position="54"/>
        <end position="85"/>
    </location>
</feature>
<accession>A0AAV5RS95</accession>
<dbReference type="InterPro" id="IPR036871">
    <property type="entry name" value="PX_dom_sf"/>
</dbReference>
<dbReference type="InterPro" id="IPR027267">
    <property type="entry name" value="AH/BAR_dom_sf"/>
</dbReference>
<evidence type="ECO:0000256" key="3">
    <source>
        <dbReference type="SAM" id="MobiDB-lite"/>
    </source>
</evidence>
<dbReference type="PIRSF" id="PIRSF011791">
    <property type="entry name" value="Vps17"/>
    <property type="match status" value="1"/>
</dbReference>
<dbReference type="GO" id="GO:0005768">
    <property type="term" value="C:endosome"/>
    <property type="evidence" value="ECO:0007669"/>
    <property type="project" value="TreeGrafter"/>
</dbReference>
<keyword evidence="2" id="KW-0175">Coiled coil</keyword>
<dbReference type="Pfam" id="PF00787">
    <property type="entry name" value="PX"/>
    <property type="match status" value="1"/>
</dbReference>
<comment type="caution">
    <text evidence="5">The sequence shown here is derived from an EMBL/GenBank/DDBJ whole genome shotgun (WGS) entry which is preliminary data.</text>
</comment>
<dbReference type="PANTHER" id="PTHR47433:SF1">
    <property type="entry name" value="VACUOLAR PROTEIN SORTING-ASSOCIATED PROTEIN 17"/>
    <property type="match status" value="1"/>
</dbReference>
<dbReference type="AlphaFoldDB" id="A0AAV5RS95"/>
<name>A0AAV5RS95_MAUHU</name>
<dbReference type="GO" id="GO:0032266">
    <property type="term" value="F:phosphatidylinositol-3-phosphate binding"/>
    <property type="evidence" value="ECO:0007669"/>
    <property type="project" value="TreeGrafter"/>
</dbReference>
<comment type="subunit">
    <text evidence="1">Component of the retromer complex.</text>
</comment>
<feature type="compositionally biased region" description="Polar residues" evidence="3">
    <location>
        <begin position="547"/>
        <end position="557"/>
    </location>
</feature>
<dbReference type="GO" id="GO:0006886">
    <property type="term" value="P:intracellular protein transport"/>
    <property type="evidence" value="ECO:0007669"/>
    <property type="project" value="TreeGrafter"/>
</dbReference>
<dbReference type="CDD" id="cd07625">
    <property type="entry name" value="BAR_Vps17p"/>
    <property type="match status" value="1"/>
</dbReference>
<gene>
    <name evidence="5" type="ORF">DAKH74_007680</name>
</gene>
<dbReference type="InterPro" id="IPR014461">
    <property type="entry name" value="Retromer_complex_Vps17"/>
</dbReference>
<dbReference type="Gene3D" id="3.30.1520.10">
    <property type="entry name" value="Phox-like domain"/>
    <property type="match status" value="1"/>
</dbReference>
<feature type="domain" description="PX" evidence="4">
    <location>
        <begin position="158"/>
        <end position="240"/>
    </location>
</feature>
<dbReference type="EMBL" id="BTGD01000001">
    <property type="protein sequence ID" value="GMM54152.1"/>
    <property type="molecule type" value="Genomic_DNA"/>
</dbReference>
<proteinExistence type="inferred from homology"/>
<dbReference type="GO" id="GO:0030905">
    <property type="term" value="C:retromer, tubulation complex"/>
    <property type="evidence" value="ECO:0007669"/>
    <property type="project" value="TreeGrafter"/>
</dbReference>
<evidence type="ECO:0000256" key="2">
    <source>
        <dbReference type="SAM" id="Coils"/>
    </source>
</evidence>
<evidence type="ECO:0000313" key="5">
    <source>
        <dbReference type="EMBL" id="GMM54152.1"/>
    </source>
</evidence>
<keyword evidence="1" id="KW-0813">Transport</keyword>
<dbReference type="Proteomes" id="UP001377567">
    <property type="component" value="Unassembled WGS sequence"/>
</dbReference>
<protein>
    <recommendedName>
        <fullName evidence="1">Vacuolar protein sorting-associated protein 17</fullName>
    </recommendedName>
</protein>
<dbReference type="SUPFAM" id="SSF64268">
    <property type="entry name" value="PX domain"/>
    <property type="match status" value="1"/>
</dbReference>
<dbReference type="GO" id="GO:0042147">
    <property type="term" value="P:retrograde transport, endosome to Golgi"/>
    <property type="evidence" value="ECO:0007669"/>
    <property type="project" value="InterPro"/>
</dbReference>
<feature type="compositionally biased region" description="Low complexity" evidence="3">
    <location>
        <begin position="90"/>
        <end position="106"/>
    </location>
</feature>
<feature type="compositionally biased region" description="Acidic residues" evidence="3">
    <location>
        <begin position="37"/>
        <end position="52"/>
    </location>
</feature>
<feature type="coiled-coil region" evidence="2">
    <location>
        <begin position="383"/>
        <end position="438"/>
    </location>
</feature>
<dbReference type="PANTHER" id="PTHR47433">
    <property type="entry name" value="VACUOLAR PROTEIN SORTING-ASSOCIATED PROTEIN 17"/>
    <property type="match status" value="1"/>
</dbReference>